<protein>
    <submittedName>
        <fullName evidence="2">Uncharacterized protein</fullName>
    </submittedName>
</protein>
<dbReference type="AlphaFoldDB" id="A0A4U5MKR7"/>
<dbReference type="EMBL" id="AZBU02000007">
    <property type="protein sequence ID" value="TKR70028.1"/>
    <property type="molecule type" value="Genomic_DNA"/>
</dbReference>
<accession>A0A4U5MKR7</accession>
<evidence type="ECO:0000313" key="2">
    <source>
        <dbReference type="EMBL" id="TKR70028.1"/>
    </source>
</evidence>
<dbReference type="Proteomes" id="UP000298663">
    <property type="component" value="Unassembled WGS sequence"/>
</dbReference>
<sequence>MQRVYQGAGDPPRMTTHLDASGLGPKIFLTIERPCGHGVRRHLHDWTRRSLTRGERTFEKNSDDEESSEDDYQKTYDEGEYQGEEKGELKVDVKKGDEMWTIFVGVYGHNHLSLMSCGLKCMFCSRFTCRKNGISSSGVMREVFDRFSMDPSP</sequence>
<proteinExistence type="predicted"/>
<reference evidence="2 3" key="1">
    <citation type="journal article" date="2015" name="Genome Biol.">
        <title>Comparative genomics of Steinernema reveals deeply conserved gene regulatory networks.</title>
        <authorList>
            <person name="Dillman A.R."/>
            <person name="Macchietto M."/>
            <person name="Porter C.F."/>
            <person name="Rogers A."/>
            <person name="Williams B."/>
            <person name="Antoshechkin I."/>
            <person name="Lee M.M."/>
            <person name="Goodwin Z."/>
            <person name="Lu X."/>
            <person name="Lewis E.E."/>
            <person name="Goodrich-Blair H."/>
            <person name="Stock S.P."/>
            <person name="Adams B.J."/>
            <person name="Sternberg P.W."/>
            <person name="Mortazavi A."/>
        </authorList>
    </citation>
    <scope>NUCLEOTIDE SEQUENCE [LARGE SCALE GENOMIC DNA]</scope>
    <source>
        <strain evidence="2 3">ALL</strain>
    </source>
</reference>
<evidence type="ECO:0000313" key="3">
    <source>
        <dbReference type="Proteomes" id="UP000298663"/>
    </source>
</evidence>
<evidence type="ECO:0000256" key="1">
    <source>
        <dbReference type="SAM" id="MobiDB-lite"/>
    </source>
</evidence>
<gene>
    <name evidence="2" type="ORF">L596_022099</name>
</gene>
<feature type="compositionally biased region" description="Basic and acidic residues" evidence="1">
    <location>
        <begin position="71"/>
        <end position="87"/>
    </location>
</feature>
<comment type="caution">
    <text evidence="2">The sequence shown here is derived from an EMBL/GenBank/DDBJ whole genome shotgun (WGS) entry which is preliminary data.</text>
</comment>
<reference evidence="2 3" key="2">
    <citation type="journal article" date="2019" name="G3 (Bethesda)">
        <title>Hybrid Assembly of the Genome of the Entomopathogenic Nematode Steinernema carpocapsae Identifies the X-Chromosome.</title>
        <authorList>
            <person name="Serra L."/>
            <person name="Macchietto M."/>
            <person name="Macias-Munoz A."/>
            <person name="McGill C.J."/>
            <person name="Rodriguez I.M."/>
            <person name="Rodriguez B."/>
            <person name="Murad R."/>
            <person name="Mortazavi A."/>
        </authorList>
    </citation>
    <scope>NUCLEOTIDE SEQUENCE [LARGE SCALE GENOMIC DNA]</scope>
    <source>
        <strain evidence="2 3">ALL</strain>
    </source>
</reference>
<name>A0A4U5MKR7_STECR</name>
<feature type="region of interest" description="Disordered" evidence="1">
    <location>
        <begin position="54"/>
        <end position="87"/>
    </location>
</feature>
<organism evidence="2 3">
    <name type="scientific">Steinernema carpocapsae</name>
    <name type="common">Entomopathogenic nematode</name>
    <dbReference type="NCBI Taxonomy" id="34508"/>
    <lineage>
        <taxon>Eukaryota</taxon>
        <taxon>Metazoa</taxon>
        <taxon>Ecdysozoa</taxon>
        <taxon>Nematoda</taxon>
        <taxon>Chromadorea</taxon>
        <taxon>Rhabditida</taxon>
        <taxon>Tylenchina</taxon>
        <taxon>Panagrolaimomorpha</taxon>
        <taxon>Strongyloidoidea</taxon>
        <taxon>Steinernematidae</taxon>
        <taxon>Steinernema</taxon>
    </lineage>
</organism>
<keyword evidence="3" id="KW-1185">Reference proteome</keyword>